<keyword evidence="5" id="KW-1003">Cell membrane</keyword>
<evidence type="ECO:0000256" key="13">
    <source>
        <dbReference type="RuleBase" id="RU362101"/>
    </source>
</evidence>
<evidence type="ECO:0000256" key="8">
    <source>
        <dbReference type="ARBA" id="ARBA00022989"/>
    </source>
</evidence>
<evidence type="ECO:0000256" key="5">
    <source>
        <dbReference type="ARBA" id="ARBA00022475"/>
    </source>
</evidence>
<evidence type="ECO:0000256" key="12">
    <source>
        <dbReference type="ARBA" id="ARBA00023285"/>
    </source>
</evidence>
<keyword evidence="3" id="KW-0171">Cobalt transport</keyword>
<keyword evidence="12" id="KW-0170">Cobalt</keyword>
<dbReference type="GO" id="GO:0010045">
    <property type="term" value="P:response to nickel cation"/>
    <property type="evidence" value="ECO:0007669"/>
    <property type="project" value="TreeGrafter"/>
</dbReference>
<evidence type="ECO:0000256" key="10">
    <source>
        <dbReference type="ARBA" id="ARBA00023112"/>
    </source>
</evidence>
<proteinExistence type="inferred from homology"/>
<accession>A0AAE4YAR0</accession>
<dbReference type="EMBL" id="JAABNR010000018">
    <property type="protein sequence ID" value="NBZ89172.1"/>
    <property type="molecule type" value="Genomic_DNA"/>
</dbReference>
<keyword evidence="6" id="KW-0533">Nickel</keyword>
<comment type="function">
    <text evidence="1">Efflux system for nickel and cobalt.</text>
</comment>
<evidence type="ECO:0000256" key="4">
    <source>
        <dbReference type="ARBA" id="ARBA00022448"/>
    </source>
</evidence>
<dbReference type="RefSeq" id="WP_168775974.1">
    <property type="nucleotide sequence ID" value="NZ_JAABNR010000018.1"/>
</dbReference>
<keyword evidence="8 13" id="KW-1133">Transmembrane helix</keyword>
<dbReference type="GO" id="GO:0032025">
    <property type="term" value="P:response to cobalt ion"/>
    <property type="evidence" value="ECO:0007669"/>
    <property type="project" value="TreeGrafter"/>
</dbReference>
<keyword evidence="11 13" id="KW-0472">Membrane</keyword>
<feature type="transmembrane region" description="Helical" evidence="13">
    <location>
        <begin position="231"/>
        <end position="259"/>
    </location>
</feature>
<dbReference type="Pfam" id="PF03824">
    <property type="entry name" value="NicO"/>
    <property type="match status" value="1"/>
</dbReference>
<feature type="transmembrane region" description="Helical" evidence="13">
    <location>
        <begin position="279"/>
        <end position="298"/>
    </location>
</feature>
<dbReference type="GO" id="GO:0006824">
    <property type="term" value="P:cobalt ion transport"/>
    <property type="evidence" value="ECO:0007669"/>
    <property type="project" value="UniProtKB-KW"/>
</dbReference>
<comment type="similarity">
    <text evidence="13">Belongs to the NiCoT transporter (TC 2.A.52) family.</text>
</comment>
<dbReference type="Proteomes" id="UP001193501">
    <property type="component" value="Unassembled WGS sequence"/>
</dbReference>
<feature type="transmembrane region" description="Helical" evidence="13">
    <location>
        <begin position="94"/>
        <end position="125"/>
    </location>
</feature>
<evidence type="ECO:0000313" key="16">
    <source>
        <dbReference type="Proteomes" id="UP001193501"/>
    </source>
</evidence>
<evidence type="ECO:0000256" key="2">
    <source>
        <dbReference type="ARBA" id="ARBA00004651"/>
    </source>
</evidence>
<evidence type="ECO:0000256" key="6">
    <source>
        <dbReference type="ARBA" id="ARBA00022596"/>
    </source>
</evidence>
<comment type="subcellular location">
    <subcellularLocation>
        <location evidence="2 13">Cell membrane</location>
        <topology evidence="2 13">Multi-pass membrane protein</topology>
    </subcellularLocation>
</comment>
<dbReference type="PANTHER" id="PTHR40659:SF1">
    <property type="entry name" value="NICKEL_COBALT EFFLUX SYSTEM RCNA"/>
    <property type="match status" value="1"/>
</dbReference>
<feature type="transmembrane region" description="Helical" evidence="13">
    <location>
        <begin position="56"/>
        <end position="74"/>
    </location>
</feature>
<gene>
    <name evidence="15" type="ORF">GV832_16405</name>
</gene>
<dbReference type="InterPro" id="IPR011541">
    <property type="entry name" value="Ni/Co_transpt_high_affinity"/>
</dbReference>
<keyword evidence="7 13" id="KW-0812">Transmembrane</keyword>
<name>A0AAE4YAR0_9RHOB</name>
<evidence type="ECO:0000256" key="9">
    <source>
        <dbReference type="ARBA" id="ARBA00023065"/>
    </source>
</evidence>
<evidence type="ECO:0000256" key="1">
    <source>
        <dbReference type="ARBA" id="ARBA00002510"/>
    </source>
</evidence>
<evidence type="ECO:0000313" key="15">
    <source>
        <dbReference type="EMBL" id="NBZ89172.1"/>
    </source>
</evidence>
<dbReference type="InterPro" id="IPR051224">
    <property type="entry name" value="NiCoT_RcnA"/>
</dbReference>
<keyword evidence="9" id="KW-0406">Ion transport</keyword>
<dbReference type="GO" id="GO:0015099">
    <property type="term" value="F:nickel cation transmembrane transporter activity"/>
    <property type="evidence" value="ECO:0007669"/>
    <property type="project" value="UniProtKB-UniRule"/>
</dbReference>
<organism evidence="15 16">
    <name type="scientific">Stagnihabitans tardus</name>
    <dbReference type="NCBI Taxonomy" id="2699202"/>
    <lineage>
        <taxon>Bacteria</taxon>
        <taxon>Pseudomonadati</taxon>
        <taxon>Pseudomonadota</taxon>
        <taxon>Alphaproteobacteria</taxon>
        <taxon>Rhodobacterales</taxon>
        <taxon>Paracoccaceae</taxon>
        <taxon>Stagnihabitans</taxon>
    </lineage>
</organism>
<feature type="region of interest" description="Disordered" evidence="14">
    <location>
        <begin position="165"/>
        <end position="186"/>
    </location>
</feature>
<keyword evidence="16" id="KW-1185">Reference proteome</keyword>
<evidence type="ECO:0000256" key="11">
    <source>
        <dbReference type="ARBA" id="ARBA00023136"/>
    </source>
</evidence>
<reference evidence="15" key="1">
    <citation type="submission" date="2020-01" db="EMBL/GenBank/DDBJ databases">
        <authorList>
            <person name="Chen W.-M."/>
        </authorList>
    </citation>
    <scope>NUCLEOTIDE SEQUENCE</scope>
    <source>
        <strain evidence="15">CYK-10</strain>
    </source>
</reference>
<keyword evidence="10" id="KW-0921">Nickel transport</keyword>
<dbReference type="GO" id="GO:0005886">
    <property type="term" value="C:plasma membrane"/>
    <property type="evidence" value="ECO:0007669"/>
    <property type="project" value="UniProtKB-SubCell"/>
</dbReference>
<evidence type="ECO:0000256" key="7">
    <source>
        <dbReference type="ARBA" id="ARBA00022692"/>
    </source>
</evidence>
<evidence type="ECO:0000256" key="14">
    <source>
        <dbReference type="SAM" id="MobiDB-lite"/>
    </source>
</evidence>
<evidence type="ECO:0000256" key="3">
    <source>
        <dbReference type="ARBA" id="ARBA00022426"/>
    </source>
</evidence>
<protein>
    <recommendedName>
        <fullName evidence="13">Nickel/cobalt efflux system</fullName>
    </recommendedName>
</protein>
<feature type="transmembrane region" description="Helical" evidence="13">
    <location>
        <begin position="204"/>
        <end position="225"/>
    </location>
</feature>
<dbReference type="AlphaFoldDB" id="A0AAE4YAR0"/>
<dbReference type="GO" id="GO:0046583">
    <property type="term" value="F:monoatomic cation efflux transmembrane transporter activity"/>
    <property type="evidence" value="ECO:0007669"/>
    <property type="project" value="TreeGrafter"/>
</dbReference>
<feature type="transmembrane region" description="Helical" evidence="13">
    <location>
        <begin position="137"/>
        <end position="155"/>
    </location>
</feature>
<keyword evidence="4 13" id="KW-0813">Transport</keyword>
<sequence length="300" mass="31335">MRFRHLAPGLAVVAVLLAIWAAGGLTALESSAIEAQRQMQDALAEAIRHIKRQEPGAMAGLLGLCFTYGVLHAVGPGHGKVLIGGYGLGQRVPWLRLSVLAVAASLAQAATAVGLVFVLVGILGWKRDASQAIGTEILSPLGAVVIGLLGLWLVWRGGRRAFAPRAKPHDHHHDHDHDHDHSQCSHAHAPSLEEVEKLHSLRDAVVLILGIALRPCTGALLLLILTWQLGIATAGIAGAFAMGLGTATVTVGVAVLAVFARESALSSLPGQLAARTLPWIEMLAGIVVVLIAYGLYAAPA</sequence>
<dbReference type="PANTHER" id="PTHR40659">
    <property type="entry name" value="NICKEL/COBALT EFFLUX SYSTEM RCNA"/>
    <property type="match status" value="1"/>
</dbReference>
<comment type="caution">
    <text evidence="15">The sequence shown here is derived from an EMBL/GenBank/DDBJ whole genome shotgun (WGS) entry which is preliminary data.</text>
</comment>
<feature type="compositionally biased region" description="Basic and acidic residues" evidence="14">
    <location>
        <begin position="171"/>
        <end position="183"/>
    </location>
</feature>